<dbReference type="OrthoDB" id="3176171at2759"/>
<protein>
    <recommendedName>
        <fullName evidence="3">PX domain-containing protein</fullName>
    </recommendedName>
</protein>
<evidence type="ECO:0000256" key="2">
    <source>
        <dbReference type="ARBA" id="ARBA00022490"/>
    </source>
</evidence>
<dbReference type="STRING" id="1202772.A0A1V9ZFH3"/>
<reference evidence="4 5" key="1">
    <citation type="journal article" date="2014" name="Genome Biol. Evol.">
        <title>The secreted proteins of Achlya hypogyna and Thraustotheca clavata identify the ancestral oomycete secretome and reveal gene acquisitions by horizontal gene transfer.</title>
        <authorList>
            <person name="Misner I."/>
            <person name="Blouin N."/>
            <person name="Leonard G."/>
            <person name="Richards T.A."/>
            <person name="Lane C.E."/>
        </authorList>
    </citation>
    <scope>NUCLEOTIDE SEQUENCE [LARGE SCALE GENOMIC DNA]</scope>
    <source>
        <strain evidence="4 5">ATCC 48635</strain>
    </source>
</reference>
<keyword evidence="2" id="KW-0963">Cytoplasm</keyword>
<evidence type="ECO:0000313" key="4">
    <source>
        <dbReference type="EMBL" id="OQR96738.1"/>
    </source>
</evidence>
<gene>
    <name evidence="4" type="ORF">ACHHYP_13634</name>
</gene>
<feature type="domain" description="PX" evidence="3">
    <location>
        <begin position="41"/>
        <end position="151"/>
    </location>
</feature>
<accession>A0A1V9ZFH3</accession>
<evidence type="ECO:0000259" key="3">
    <source>
        <dbReference type="PROSITE" id="PS50195"/>
    </source>
</evidence>
<organism evidence="4 5">
    <name type="scientific">Achlya hypogyna</name>
    <name type="common">Oomycete</name>
    <name type="synonym">Protoachlya hypogyna</name>
    <dbReference type="NCBI Taxonomy" id="1202772"/>
    <lineage>
        <taxon>Eukaryota</taxon>
        <taxon>Sar</taxon>
        <taxon>Stramenopiles</taxon>
        <taxon>Oomycota</taxon>
        <taxon>Saprolegniomycetes</taxon>
        <taxon>Saprolegniales</taxon>
        <taxon>Achlyaceae</taxon>
        <taxon>Achlya</taxon>
    </lineage>
</organism>
<dbReference type="PANTHER" id="PTHR22999">
    <property type="entry name" value="PX SERINE/THREONINE KINASE PXK"/>
    <property type="match status" value="1"/>
</dbReference>
<dbReference type="CDD" id="cd06093">
    <property type="entry name" value="PX_domain"/>
    <property type="match status" value="1"/>
</dbReference>
<dbReference type="GO" id="GO:0035091">
    <property type="term" value="F:phosphatidylinositol binding"/>
    <property type="evidence" value="ECO:0007669"/>
    <property type="project" value="InterPro"/>
</dbReference>
<name>A0A1V9ZFH3_ACHHY</name>
<dbReference type="InterPro" id="IPR036871">
    <property type="entry name" value="PX_dom_sf"/>
</dbReference>
<comment type="subcellular location">
    <subcellularLocation>
        <location evidence="1">Cytoplasm</location>
    </subcellularLocation>
</comment>
<dbReference type="PANTHER" id="PTHR22999:SF23">
    <property type="entry name" value="SORTING NEXIN-16"/>
    <property type="match status" value="1"/>
</dbReference>
<dbReference type="GO" id="GO:0005737">
    <property type="term" value="C:cytoplasm"/>
    <property type="evidence" value="ECO:0007669"/>
    <property type="project" value="UniProtKB-SubCell"/>
</dbReference>
<proteinExistence type="predicted"/>
<dbReference type="InterPro" id="IPR001683">
    <property type="entry name" value="PX_dom"/>
</dbReference>
<evidence type="ECO:0000313" key="5">
    <source>
        <dbReference type="Proteomes" id="UP000243579"/>
    </source>
</evidence>
<dbReference type="Pfam" id="PF00787">
    <property type="entry name" value="PX"/>
    <property type="match status" value="1"/>
</dbReference>
<keyword evidence="5" id="KW-1185">Reference proteome</keyword>
<dbReference type="PROSITE" id="PS50195">
    <property type="entry name" value="PX"/>
    <property type="match status" value="1"/>
</dbReference>
<dbReference type="SMART" id="SM00312">
    <property type="entry name" value="PX"/>
    <property type="match status" value="1"/>
</dbReference>
<dbReference type="SUPFAM" id="SSF64268">
    <property type="entry name" value="PX domain"/>
    <property type="match status" value="1"/>
</dbReference>
<sequence>MLRALFSMCVPAPDVPLNKDMGGRETARVATLPSRYCVRAITDVAITSSSIIEKQGSDVHTVYAVAVSRQGEHWTVQRRYRQFLELHTKLVKIYGISTSFPHRIYYKNRGSEVVQQREAALHAYLKELMTNDEIKASAEFRTFVGAEIERDGKYTQFSYAYRSGRKLLCT</sequence>
<dbReference type="InterPro" id="IPR051837">
    <property type="entry name" value="SortingNexin/PXDomain-PKLike"/>
</dbReference>
<dbReference type="EMBL" id="JNBR01000131">
    <property type="protein sequence ID" value="OQR96738.1"/>
    <property type="molecule type" value="Genomic_DNA"/>
</dbReference>
<dbReference type="Gene3D" id="3.30.1520.10">
    <property type="entry name" value="Phox-like domain"/>
    <property type="match status" value="1"/>
</dbReference>
<comment type="caution">
    <text evidence="4">The sequence shown here is derived from an EMBL/GenBank/DDBJ whole genome shotgun (WGS) entry which is preliminary data.</text>
</comment>
<evidence type="ECO:0000256" key="1">
    <source>
        <dbReference type="ARBA" id="ARBA00004496"/>
    </source>
</evidence>
<dbReference type="AlphaFoldDB" id="A0A1V9ZFH3"/>
<dbReference type="Proteomes" id="UP000243579">
    <property type="component" value="Unassembled WGS sequence"/>
</dbReference>